<organism evidence="1 2">
    <name type="scientific">Camellia lanceoleosa</name>
    <dbReference type="NCBI Taxonomy" id="1840588"/>
    <lineage>
        <taxon>Eukaryota</taxon>
        <taxon>Viridiplantae</taxon>
        <taxon>Streptophyta</taxon>
        <taxon>Embryophyta</taxon>
        <taxon>Tracheophyta</taxon>
        <taxon>Spermatophyta</taxon>
        <taxon>Magnoliopsida</taxon>
        <taxon>eudicotyledons</taxon>
        <taxon>Gunneridae</taxon>
        <taxon>Pentapetalae</taxon>
        <taxon>asterids</taxon>
        <taxon>Ericales</taxon>
        <taxon>Theaceae</taxon>
        <taxon>Camellia</taxon>
    </lineage>
</organism>
<keyword evidence="2" id="KW-1185">Reference proteome</keyword>
<dbReference type="EMBL" id="CM045769">
    <property type="protein sequence ID" value="KAI7994203.1"/>
    <property type="molecule type" value="Genomic_DNA"/>
</dbReference>
<dbReference type="Proteomes" id="UP001060215">
    <property type="component" value="Chromosome 12"/>
</dbReference>
<reference evidence="1 2" key="1">
    <citation type="journal article" date="2022" name="Plant J.">
        <title>Chromosome-level genome of Camellia lanceoleosa provides a valuable resource for understanding genome evolution and self-incompatibility.</title>
        <authorList>
            <person name="Gong W."/>
            <person name="Xiao S."/>
            <person name="Wang L."/>
            <person name="Liao Z."/>
            <person name="Chang Y."/>
            <person name="Mo W."/>
            <person name="Hu G."/>
            <person name="Li W."/>
            <person name="Zhao G."/>
            <person name="Zhu H."/>
            <person name="Hu X."/>
            <person name="Ji K."/>
            <person name="Xiang X."/>
            <person name="Song Q."/>
            <person name="Yuan D."/>
            <person name="Jin S."/>
            <person name="Zhang L."/>
        </authorList>
    </citation>
    <scope>NUCLEOTIDE SEQUENCE [LARGE SCALE GENOMIC DNA]</scope>
    <source>
        <strain evidence="1">SQ_2022a</strain>
    </source>
</reference>
<name>A0ACC0G0Q6_9ERIC</name>
<sequence>MSVGLVEVSSIVPVSVLGVEVNFIVPVKSHVQVADLEVLVNVEPWYVVLLYYCCFVLPLVMPYSWTLKSITSRSPVIVTFGDWFELGDDSSLGVQNVTKEAHNWPEFSSASGLVELVQLYILVNKNIDKFKKMEQQTRALRLYSGMDGPSSEVKSNSRSS</sequence>
<comment type="caution">
    <text evidence="1">The sequence shown here is derived from an EMBL/GenBank/DDBJ whole genome shotgun (WGS) entry which is preliminary data.</text>
</comment>
<proteinExistence type="predicted"/>
<protein>
    <submittedName>
        <fullName evidence="1">Uncharacterized protein</fullName>
    </submittedName>
</protein>
<evidence type="ECO:0000313" key="2">
    <source>
        <dbReference type="Proteomes" id="UP001060215"/>
    </source>
</evidence>
<gene>
    <name evidence="1" type="ORF">LOK49_LG11G01434</name>
</gene>
<evidence type="ECO:0000313" key="1">
    <source>
        <dbReference type="EMBL" id="KAI7994203.1"/>
    </source>
</evidence>
<accession>A0ACC0G0Q6</accession>